<evidence type="ECO:0000313" key="3">
    <source>
        <dbReference type="EMBL" id="OJJ39566.1"/>
    </source>
</evidence>
<feature type="region of interest" description="Disordered" evidence="1">
    <location>
        <begin position="286"/>
        <end position="335"/>
    </location>
</feature>
<accession>A0A1L9RXA8</accession>
<dbReference type="Proteomes" id="UP000184383">
    <property type="component" value="Unassembled WGS sequence"/>
</dbReference>
<feature type="compositionally biased region" description="Basic and acidic residues" evidence="1">
    <location>
        <begin position="291"/>
        <end position="301"/>
    </location>
</feature>
<feature type="compositionally biased region" description="Low complexity" evidence="1">
    <location>
        <begin position="302"/>
        <end position="316"/>
    </location>
</feature>
<feature type="compositionally biased region" description="Polar residues" evidence="1">
    <location>
        <begin position="401"/>
        <end position="424"/>
    </location>
</feature>
<feature type="region of interest" description="Disordered" evidence="1">
    <location>
        <begin position="394"/>
        <end position="424"/>
    </location>
</feature>
<dbReference type="STRING" id="1073089.A0A1L9RXA8"/>
<proteinExistence type="predicted"/>
<gene>
    <name evidence="3" type="ORF">ASPWEDRAFT_169404</name>
</gene>
<organism evidence="3 4">
    <name type="scientific">Aspergillus wentii DTO 134E9</name>
    <dbReference type="NCBI Taxonomy" id="1073089"/>
    <lineage>
        <taxon>Eukaryota</taxon>
        <taxon>Fungi</taxon>
        <taxon>Dikarya</taxon>
        <taxon>Ascomycota</taxon>
        <taxon>Pezizomycotina</taxon>
        <taxon>Eurotiomycetes</taxon>
        <taxon>Eurotiomycetidae</taxon>
        <taxon>Eurotiales</taxon>
        <taxon>Aspergillaceae</taxon>
        <taxon>Aspergillus</taxon>
        <taxon>Aspergillus subgen. Cremei</taxon>
    </lineage>
</organism>
<dbReference type="GeneID" id="63746305"/>
<dbReference type="Pfam" id="PF09350">
    <property type="entry name" value="DJC28_CD"/>
    <property type="match status" value="1"/>
</dbReference>
<dbReference type="EMBL" id="KV878210">
    <property type="protein sequence ID" value="OJJ39566.1"/>
    <property type="molecule type" value="Genomic_DNA"/>
</dbReference>
<dbReference type="AlphaFoldDB" id="A0A1L9RXA8"/>
<evidence type="ECO:0000259" key="2">
    <source>
        <dbReference type="Pfam" id="PF09350"/>
    </source>
</evidence>
<reference evidence="4" key="1">
    <citation type="journal article" date="2017" name="Genome Biol.">
        <title>Comparative genomics reveals high biological diversity and specific adaptations in the industrially and medically important fungal genus Aspergillus.</title>
        <authorList>
            <person name="de Vries R.P."/>
            <person name="Riley R."/>
            <person name="Wiebenga A."/>
            <person name="Aguilar-Osorio G."/>
            <person name="Amillis S."/>
            <person name="Uchima C.A."/>
            <person name="Anderluh G."/>
            <person name="Asadollahi M."/>
            <person name="Askin M."/>
            <person name="Barry K."/>
            <person name="Battaglia E."/>
            <person name="Bayram O."/>
            <person name="Benocci T."/>
            <person name="Braus-Stromeyer S.A."/>
            <person name="Caldana C."/>
            <person name="Canovas D."/>
            <person name="Cerqueira G.C."/>
            <person name="Chen F."/>
            <person name="Chen W."/>
            <person name="Choi C."/>
            <person name="Clum A."/>
            <person name="Dos Santos R.A."/>
            <person name="Damasio A.R."/>
            <person name="Diallinas G."/>
            <person name="Emri T."/>
            <person name="Fekete E."/>
            <person name="Flipphi M."/>
            <person name="Freyberg S."/>
            <person name="Gallo A."/>
            <person name="Gournas C."/>
            <person name="Habgood R."/>
            <person name="Hainaut M."/>
            <person name="Harispe M.L."/>
            <person name="Henrissat B."/>
            <person name="Hilden K.S."/>
            <person name="Hope R."/>
            <person name="Hossain A."/>
            <person name="Karabika E."/>
            <person name="Karaffa L."/>
            <person name="Karanyi Z."/>
            <person name="Krasevec N."/>
            <person name="Kuo A."/>
            <person name="Kusch H."/>
            <person name="LaButti K."/>
            <person name="Lagendijk E.L."/>
            <person name="Lapidus A."/>
            <person name="Levasseur A."/>
            <person name="Lindquist E."/>
            <person name="Lipzen A."/>
            <person name="Logrieco A.F."/>
            <person name="MacCabe A."/>
            <person name="Maekelae M.R."/>
            <person name="Malavazi I."/>
            <person name="Melin P."/>
            <person name="Meyer V."/>
            <person name="Mielnichuk N."/>
            <person name="Miskei M."/>
            <person name="Molnar A.P."/>
            <person name="Mule G."/>
            <person name="Ngan C.Y."/>
            <person name="Orejas M."/>
            <person name="Orosz E."/>
            <person name="Ouedraogo J.P."/>
            <person name="Overkamp K.M."/>
            <person name="Park H.-S."/>
            <person name="Perrone G."/>
            <person name="Piumi F."/>
            <person name="Punt P.J."/>
            <person name="Ram A.F."/>
            <person name="Ramon A."/>
            <person name="Rauscher S."/>
            <person name="Record E."/>
            <person name="Riano-Pachon D.M."/>
            <person name="Robert V."/>
            <person name="Roehrig J."/>
            <person name="Ruller R."/>
            <person name="Salamov A."/>
            <person name="Salih N.S."/>
            <person name="Samson R.A."/>
            <person name="Sandor E."/>
            <person name="Sanguinetti M."/>
            <person name="Schuetze T."/>
            <person name="Sepcic K."/>
            <person name="Shelest E."/>
            <person name="Sherlock G."/>
            <person name="Sophianopoulou V."/>
            <person name="Squina F.M."/>
            <person name="Sun H."/>
            <person name="Susca A."/>
            <person name="Todd R.B."/>
            <person name="Tsang A."/>
            <person name="Unkles S.E."/>
            <person name="van de Wiele N."/>
            <person name="van Rossen-Uffink D."/>
            <person name="Oliveira J.V."/>
            <person name="Vesth T.C."/>
            <person name="Visser J."/>
            <person name="Yu J.-H."/>
            <person name="Zhou M."/>
            <person name="Andersen M.R."/>
            <person name="Archer D.B."/>
            <person name="Baker S.E."/>
            <person name="Benoit I."/>
            <person name="Brakhage A.A."/>
            <person name="Braus G.H."/>
            <person name="Fischer R."/>
            <person name="Frisvad J.C."/>
            <person name="Goldman G.H."/>
            <person name="Houbraken J."/>
            <person name="Oakley B."/>
            <person name="Pocsi I."/>
            <person name="Scazzocchio C."/>
            <person name="Seiboth B."/>
            <person name="vanKuyk P.A."/>
            <person name="Wortman J."/>
            <person name="Dyer P.S."/>
            <person name="Grigoriev I.V."/>
        </authorList>
    </citation>
    <scope>NUCLEOTIDE SEQUENCE [LARGE SCALE GENOMIC DNA]</scope>
    <source>
        <strain evidence="4">DTO 134E9</strain>
    </source>
</reference>
<dbReference type="OrthoDB" id="1922282at2759"/>
<dbReference type="InterPro" id="IPR018961">
    <property type="entry name" value="DnaJ_homolog_subfam-C_membr-28"/>
</dbReference>
<evidence type="ECO:0000256" key="1">
    <source>
        <dbReference type="SAM" id="MobiDB-lite"/>
    </source>
</evidence>
<dbReference type="RefSeq" id="XP_040693242.1">
    <property type="nucleotide sequence ID" value="XM_040830457.1"/>
</dbReference>
<feature type="region of interest" description="Disordered" evidence="1">
    <location>
        <begin position="100"/>
        <end position="122"/>
    </location>
</feature>
<feature type="domain" description="DnaJ homologue subfamily C member 28 conserved" evidence="2">
    <location>
        <begin position="177"/>
        <end position="248"/>
    </location>
</feature>
<dbReference type="VEuPathDB" id="FungiDB:ASPWEDRAFT_169404"/>
<dbReference type="PANTHER" id="PTHR39394">
    <property type="entry name" value="YALI0E31793P"/>
    <property type="match status" value="1"/>
</dbReference>
<dbReference type="PANTHER" id="PTHR39394:SF1">
    <property type="entry name" value="DNAJ HOMOLOGUE SUBFAMILY C MEMBER 28 CONSERVED DOMAIN-CONTAINING PROTEIN"/>
    <property type="match status" value="1"/>
</dbReference>
<sequence length="447" mass="49979">MTRRLSEMAEEAMLEGGRSARKNMQQAGFSEDLKKQLEERIAASSFQSEYPAAHAIVDMPKSAGQGSRDIAAAAPWTGTESIHDSSLRMLDDSAPKPMRVPFKPPQPGPVDFRLSPKPKMSPGLRIASAKERTATYKMSEDPGLSDKEREAFRKEMRERFTSVARPMPVTVQGFASLANERIEDAMARGQFEKIKRGRGINTATDHNANSAFIDTTEYFMNKIIQKQEIVPPWIEKQQELVKDVDRFRQRLRTEWRRHAARSIASQGGSLLDQMKRADAHAAAEVRLVNKSKMEESLRNNEEGGSSTSSESNTSASESKDTGHLPHLPPFRDPNYLSTQRSFHELAIKDLNARTRSYNLQAPPVAQKPYLNLDRELSACFASVAPGLAEEIKRRATERAHPTSTASARPSGPFSGSLSTAQTSRVYDEDQAKGYGFKEFWQDLFSKK</sequence>
<protein>
    <recommendedName>
        <fullName evidence="2">DnaJ homologue subfamily C member 28 conserved domain-containing protein</fullName>
    </recommendedName>
</protein>
<name>A0A1L9RXA8_ASPWE</name>
<evidence type="ECO:0000313" key="4">
    <source>
        <dbReference type="Proteomes" id="UP000184383"/>
    </source>
</evidence>
<keyword evidence="4" id="KW-1185">Reference proteome</keyword>